<dbReference type="Proteomes" id="UP000192731">
    <property type="component" value="Unassembled WGS sequence"/>
</dbReference>
<evidence type="ECO:0000313" key="12">
    <source>
        <dbReference type="EMBL" id="SMB94692.1"/>
    </source>
</evidence>
<dbReference type="RefSeq" id="WP_084054069.1">
    <property type="nucleotide sequence ID" value="NZ_FWWT01000022.1"/>
</dbReference>
<evidence type="ECO:0000256" key="6">
    <source>
        <dbReference type="ARBA" id="ARBA00022741"/>
    </source>
</evidence>
<feature type="binding site" evidence="11">
    <location>
        <position position="60"/>
    </location>
    <ligand>
        <name>substrate</name>
    </ligand>
</feature>
<evidence type="ECO:0000256" key="2">
    <source>
        <dbReference type="ARBA" id="ARBA00006997"/>
    </source>
</evidence>
<feature type="binding site" evidence="11">
    <location>
        <position position="120"/>
    </location>
    <ligand>
        <name>ATP</name>
        <dbReference type="ChEBI" id="CHEBI:30616"/>
    </ligand>
</feature>
<comment type="pathway">
    <text evidence="1 11">Metabolic intermediate biosynthesis; chorismate biosynthesis; chorismate from D-erythrose 4-phosphate and phosphoenolpyruvate: step 5/7.</text>
</comment>
<comment type="subcellular location">
    <subcellularLocation>
        <location evidence="11">Cytoplasm</location>
    </subcellularLocation>
</comment>
<dbReference type="PROSITE" id="PS01128">
    <property type="entry name" value="SHIKIMATE_KINASE"/>
    <property type="match status" value="1"/>
</dbReference>
<keyword evidence="5 11" id="KW-0808">Transferase</keyword>
<comment type="function">
    <text evidence="11">Catalyzes the specific phosphorylation of the 3-hydroxyl group of shikimic acid using ATP as a cosubstrate.</text>
</comment>
<comment type="caution">
    <text evidence="11">Lacks conserved residue(s) required for the propagation of feature annotation.</text>
</comment>
<dbReference type="OrthoDB" id="9800332at2"/>
<evidence type="ECO:0000256" key="5">
    <source>
        <dbReference type="ARBA" id="ARBA00022679"/>
    </source>
</evidence>
<keyword evidence="11" id="KW-0963">Cytoplasm</keyword>
<reference evidence="12 13" key="1">
    <citation type="submission" date="2017-04" db="EMBL/GenBank/DDBJ databases">
        <authorList>
            <person name="Afonso C.L."/>
            <person name="Miller P.J."/>
            <person name="Scott M.A."/>
            <person name="Spackman E."/>
            <person name="Goraichik I."/>
            <person name="Dimitrov K.M."/>
            <person name="Suarez D.L."/>
            <person name="Swayne D.E."/>
        </authorList>
    </citation>
    <scope>NUCLEOTIDE SEQUENCE [LARGE SCALE GENOMIC DNA]</scope>
    <source>
        <strain evidence="12 13">DSM 11270</strain>
    </source>
</reference>
<dbReference type="CDD" id="cd00464">
    <property type="entry name" value="SK"/>
    <property type="match status" value="1"/>
</dbReference>
<comment type="catalytic activity">
    <reaction evidence="10 11">
        <text>shikimate + ATP = 3-phosphoshikimate + ADP + H(+)</text>
        <dbReference type="Rhea" id="RHEA:13121"/>
        <dbReference type="ChEBI" id="CHEBI:15378"/>
        <dbReference type="ChEBI" id="CHEBI:30616"/>
        <dbReference type="ChEBI" id="CHEBI:36208"/>
        <dbReference type="ChEBI" id="CHEBI:145989"/>
        <dbReference type="ChEBI" id="CHEBI:456216"/>
        <dbReference type="EC" id="2.7.1.71"/>
    </reaction>
</comment>
<keyword evidence="8 11" id="KW-0067">ATP-binding</keyword>
<evidence type="ECO:0000256" key="11">
    <source>
        <dbReference type="HAMAP-Rule" id="MF_00109"/>
    </source>
</evidence>
<gene>
    <name evidence="11" type="primary">aroK</name>
    <name evidence="12" type="ORF">SAMN00017405_0256</name>
</gene>
<dbReference type="GO" id="GO:0009423">
    <property type="term" value="P:chorismate biosynthetic process"/>
    <property type="evidence" value="ECO:0007669"/>
    <property type="project" value="UniProtKB-UniRule"/>
</dbReference>
<protein>
    <recommendedName>
        <fullName evidence="3 11">Shikimate kinase</fullName>
        <shortName evidence="11">SK</shortName>
        <ecNumber evidence="3 11">2.7.1.71</ecNumber>
    </recommendedName>
</protein>
<dbReference type="PRINTS" id="PR01100">
    <property type="entry name" value="SHIKIMTKNASE"/>
</dbReference>
<dbReference type="GO" id="GO:0009073">
    <property type="term" value="P:aromatic amino acid family biosynthetic process"/>
    <property type="evidence" value="ECO:0007669"/>
    <property type="project" value="UniProtKB-KW"/>
</dbReference>
<evidence type="ECO:0000256" key="7">
    <source>
        <dbReference type="ARBA" id="ARBA00022777"/>
    </source>
</evidence>
<keyword evidence="11" id="KW-0479">Metal-binding</keyword>
<dbReference type="GO" id="GO:0000287">
    <property type="term" value="F:magnesium ion binding"/>
    <property type="evidence" value="ECO:0007669"/>
    <property type="project" value="UniProtKB-UniRule"/>
</dbReference>
<keyword evidence="9 11" id="KW-0057">Aromatic amino acid biosynthesis</keyword>
<evidence type="ECO:0000313" key="13">
    <source>
        <dbReference type="Proteomes" id="UP000192731"/>
    </source>
</evidence>
<feature type="binding site" evidence="11">
    <location>
        <position position="139"/>
    </location>
    <ligand>
        <name>substrate</name>
    </ligand>
</feature>
<dbReference type="HAMAP" id="MF_00109">
    <property type="entry name" value="Shikimate_kinase"/>
    <property type="match status" value="1"/>
</dbReference>
<dbReference type="GO" id="GO:0005524">
    <property type="term" value="F:ATP binding"/>
    <property type="evidence" value="ECO:0007669"/>
    <property type="project" value="UniProtKB-UniRule"/>
</dbReference>
<keyword evidence="11" id="KW-0460">Magnesium</keyword>
<evidence type="ECO:0000256" key="8">
    <source>
        <dbReference type="ARBA" id="ARBA00022840"/>
    </source>
</evidence>
<dbReference type="STRING" id="656914.SAMN00017405_0256"/>
<evidence type="ECO:0000256" key="3">
    <source>
        <dbReference type="ARBA" id="ARBA00012154"/>
    </source>
</evidence>
<dbReference type="AlphaFoldDB" id="A0A1W1VMV1"/>
<dbReference type="NCBIfam" id="NF010553">
    <property type="entry name" value="PRK13947.1"/>
    <property type="match status" value="1"/>
</dbReference>
<comment type="similarity">
    <text evidence="2 11">Belongs to the shikimate kinase family.</text>
</comment>
<dbReference type="InterPro" id="IPR027417">
    <property type="entry name" value="P-loop_NTPase"/>
</dbReference>
<dbReference type="InterPro" id="IPR000623">
    <property type="entry name" value="Shikimate_kinase/TSH1"/>
</dbReference>
<dbReference type="GO" id="GO:0008652">
    <property type="term" value="P:amino acid biosynthetic process"/>
    <property type="evidence" value="ECO:0007669"/>
    <property type="project" value="UniProtKB-KW"/>
</dbReference>
<keyword evidence="7 11" id="KW-0418">Kinase</keyword>
<name>A0A1W1VMV1_DESTI</name>
<comment type="cofactor">
    <cofactor evidence="11">
        <name>Mg(2+)</name>
        <dbReference type="ChEBI" id="CHEBI:18420"/>
    </cofactor>
    <text evidence="11">Binds 1 Mg(2+) ion per subunit.</text>
</comment>
<accession>A0A1W1VMV1</accession>
<dbReference type="PANTHER" id="PTHR21087">
    <property type="entry name" value="SHIKIMATE KINASE"/>
    <property type="match status" value="1"/>
</dbReference>
<proteinExistence type="inferred from homology"/>
<dbReference type="SUPFAM" id="SSF52540">
    <property type="entry name" value="P-loop containing nucleoside triphosphate hydrolases"/>
    <property type="match status" value="1"/>
</dbReference>
<evidence type="ECO:0000256" key="9">
    <source>
        <dbReference type="ARBA" id="ARBA00023141"/>
    </source>
</evidence>
<dbReference type="InterPro" id="IPR023000">
    <property type="entry name" value="Shikimate_kinase_CS"/>
</dbReference>
<feature type="binding site" evidence="11">
    <location>
        <position position="18"/>
    </location>
    <ligand>
        <name>Mg(2+)</name>
        <dbReference type="ChEBI" id="CHEBI:18420"/>
    </ligand>
</feature>
<dbReference type="EC" id="2.7.1.71" evidence="3 11"/>
<feature type="binding site" evidence="11">
    <location>
        <position position="82"/>
    </location>
    <ligand>
        <name>substrate</name>
    </ligand>
</feature>
<dbReference type="GO" id="GO:0005829">
    <property type="term" value="C:cytosol"/>
    <property type="evidence" value="ECO:0007669"/>
    <property type="project" value="TreeGrafter"/>
</dbReference>
<keyword evidence="4 11" id="KW-0028">Amino-acid biosynthesis</keyword>
<feature type="binding site" evidence="11">
    <location>
        <position position="36"/>
    </location>
    <ligand>
        <name>substrate</name>
    </ligand>
</feature>
<comment type="subunit">
    <text evidence="11">Monomer.</text>
</comment>
<dbReference type="Pfam" id="PF01202">
    <property type="entry name" value="SKI"/>
    <property type="match status" value="1"/>
</dbReference>
<evidence type="ECO:0000256" key="4">
    <source>
        <dbReference type="ARBA" id="ARBA00022605"/>
    </source>
</evidence>
<keyword evidence="13" id="KW-1185">Reference proteome</keyword>
<organism evidence="12 13">
    <name type="scientific">Desulfonispora thiosulfatigenes DSM 11270</name>
    <dbReference type="NCBI Taxonomy" id="656914"/>
    <lineage>
        <taxon>Bacteria</taxon>
        <taxon>Bacillati</taxon>
        <taxon>Bacillota</taxon>
        <taxon>Clostridia</taxon>
        <taxon>Eubacteriales</taxon>
        <taxon>Peptococcaceae</taxon>
        <taxon>Desulfonispora</taxon>
    </lineage>
</organism>
<feature type="binding site" evidence="11">
    <location>
        <begin position="14"/>
        <end position="19"/>
    </location>
    <ligand>
        <name>ATP</name>
        <dbReference type="ChEBI" id="CHEBI:30616"/>
    </ligand>
</feature>
<dbReference type="PANTHER" id="PTHR21087:SF16">
    <property type="entry name" value="SHIKIMATE KINASE 1, CHLOROPLASTIC"/>
    <property type="match status" value="1"/>
</dbReference>
<dbReference type="GO" id="GO:0004765">
    <property type="term" value="F:shikimate kinase activity"/>
    <property type="evidence" value="ECO:0007669"/>
    <property type="project" value="UniProtKB-UniRule"/>
</dbReference>
<dbReference type="InterPro" id="IPR031322">
    <property type="entry name" value="Shikimate/glucono_kinase"/>
</dbReference>
<keyword evidence="6 11" id="KW-0547">Nucleotide-binding</keyword>
<sequence length="176" mass="19862">MNNKGNIILIGFMGTGKTAVGRRLSSILNMDFFDTDQEIETVTGMTIEQIFKKHGETRFRSEENLMVNKLANKTNCIIATGGGMVLDPVNIDILRNTGVLICLNARPEVIHDRVKRRNNRPLLKKGDTYQNIITLLKEREGLYSCSDYIIDTSDLNFDEIINEILEFLKGQSKAHG</sequence>
<dbReference type="Gene3D" id="3.40.50.300">
    <property type="entry name" value="P-loop containing nucleotide triphosphate hydrolases"/>
    <property type="match status" value="1"/>
</dbReference>
<evidence type="ECO:0000256" key="1">
    <source>
        <dbReference type="ARBA" id="ARBA00004842"/>
    </source>
</evidence>
<evidence type="ECO:0000256" key="10">
    <source>
        <dbReference type="ARBA" id="ARBA00048567"/>
    </source>
</evidence>
<dbReference type="UniPathway" id="UPA00053">
    <property type="reaction ID" value="UER00088"/>
</dbReference>
<dbReference type="EMBL" id="FWWT01000022">
    <property type="protein sequence ID" value="SMB94692.1"/>
    <property type="molecule type" value="Genomic_DNA"/>
</dbReference>